<dbReference type="Proteomes" id="UP000380386">
    <property type="component" value="Unassembled WGS sequence"/>
</dbReference>
<dbReference type="OrthoDB" id="9792162at2"/>
<reference evidence="4 5" key="1">
    <citation type="journal article" date="2019" name="Syst. Appl. Microbiol.">
        <title>Polyphasic characterization of two novel Lactobacillus spp. isolated from blown salami packages: Description of Lactobacillus halodurans sp. nov. and Lactobacillus salsicarnum sp. nov.</title>
        <authorList>
            <person name="Schuster J.A."/>
            <person name="Klingl A."/>
            <person name="Vogel R.F."/>
            <person name="Ehrmann M.A."/>
        </authorList>
    </citation>
    <scope>NUCLEOTIDE SEQUENCE [LARGE SCALE GENOMIC DNA]</scope>
    <source>
        <strain evidence="4 5">TMW 1.2118</strain>
    </source>
</reference>
<dbReference type="SMART" id="SM00829">
    <property type="entry name" value="PKS_ER"/>
    <property type="match status" value="1"/>
</dbReference>
<protein>
    <submittedName>
        <fullName evidence="4">Zinc-binding dehydrogenase</fullName>
    </submittedName>
</protein>
<dbReference type="PANTHER" id="PTHR48106:SF18">
    <property type="entry name" value="QUINONE OXIDOREDUCTASE PIG3"/>
    <property type="match status" value="1"/>
</dbReference>
<feature type="domain" description="Enoyl reductase (ER)" evidence="3">
    <location>
        <begin position="10"/>
        <end position="313"/>
    </location>
</feature>
<dbReference type="Pfam" id="PF08240">
    <property type="entry name" value="ADH_N"/>
    <property type="match status" value="1"/>
</dbReference>
<dbReference type="RefSeq" id="WP_153383665.1">
    <property type="nucleotide sequence ID" value="NZ_VDFM01000012.1"/>
</dbReference>
<dbReference type="InterPro" id="IPR036291">
    <property type="entry name" value="NAD(P)-bd_dom_sf"/>
</dbReference>
<evidence type="ECO:0000313" key="5">
    <source>
        <dbReference type="Proteomes" id="UP000380386"/>
    </source>
</evidence>
<keyword evidence="1" id="KW-0521">NADP</keyword>
<dbReference type="InterPro" id="IPR013154">
    <property type="entry name" value="ADH-like_N"/>
</dbReference>
<evidence type="ECO:0000313" key="4">
    <source>
        <dbReference type="EMBL" id="MQS53145.1"/>
    </source>
</evidence>
<dbReference type="InterPro" id="IPR011032">
    <property type="entry name" value="GroES-like_sf"/>
</dbReference>
<dbReference type="EMBL" id="VDFM01000012">
    <property type="protein sequence ID" value="MQS53145.1"/>
    <property type="molecule type" value="Genomic_DNA"/>
</dbReference>
<dbReference type="SUPFAM" id="SSF51735">
    <property type="entry name" value="NAD(P)-binding Rossmann-fold domains"/>
    <property type="match status" value="1"/>
</dbReference>
<gene>
    <name evidence="4" type="ORF">FHL02_08940</name>
</gene>
<dbReference type="GO" id="GO:0070402">
    <property type="term" value="F:NADPH binding"/>
    <property type="evidence" value="ECO:0007669"/>
    <property type="project" value="TreeGrafter"/>
</dbReference>
<organism evidence="4 5">
    <name type="scientific">Companilactobacillus mishanensis</name>
    <dbReference type="NCBI Taxonomy" id="2486008"/>
    <lineage>
        <taxon>Bacteria</taxon>
        <taxon>Bacillati</taxon>
        <taxon>Bacillota</taxon>
        <taxon>Bacilli</taxon>
        <taxon>Lactobacillales</taxon>
        <taxon>Lactobacillaceae</taxon>
        <taxon>Companilactobacillus</taxon>
    </lineage>
</organism>
<sequence>MRAVVVNKAGGPEALEIEERPIPKANKYESVMKIHAFSVHRYEVLTREGGSPSVKFPRVIGVEAVGEISETTNDSEFEIGEKVVTLMGGFGREFDGSYEEYALVPNNQLYPVHYNGAWETLATFPETFYTAYGALKATHLHEGQHLLVRGGTTAVGMAAIELAKTMGLVVTGTTRHESNLGMITTVTADNAILDTNGVIETDEMYDGVIDIIGTPVLENTMSHLKVGGTCTVLGMVTGEWKINDFDPFEFMSNKYLTFYDSTDVDAGMLEDMFDIINTYDLQIPIAKIFTLSDIQEAHKYVMESPRNIGQVVVTNR</sequence>
<proteinExistence type="predicted"/>
<comment type="caution">
    <text evidence="4">The sequence shown here is derived from an EMBL/GenBank/DDBJ whole genome shotgun (WGS) entry which is preliminary data.</text>
</comment>
<dbReference type="Pfam" id="PF13602">
    <property type="entry name" value="ADH_zinc_N_2"/>
    <property type="match status" value="1"/>
</dbReference>
<dbReference type="AlphaFoldDB" id="A0A5P0ZJG2"/>
<dbReference type="GO" id="GO:0016651">
    <property type="term" value="F:oxidoreductase activity, acting on NAD(P)H"/>
    <property type="evidence" value="ECO:0007669"/>
    <property type="project" value="TreeGrafter"/>
</dbReference>
<dbReference type="InterPro" id="IPR020843">
    <property type="entry name" value="ER"/>
</dbReference>
<dbReference type="Gene3D" id="3.90.180.10">
    <property type="entry name" value="Medium-chain alcohol dehydrogenases, catalytic domain"/>
    <property type="match status" value="1"/>
</dbReference>
<evidence type="ECO:0000259" key="3">
    <source>
        <dbReference type="SMART" id="SM00829"/>
    </source>
</evidence>
<keyword evidence="2" id="KW-0560">Oxidoreductase</keyword>
<name>A0A5P0ZJG2_9LACO</name>
<evidence type="ECO:0000256" key="2">
    <source>
        <dbReference type="ARBA" id="ARBA00023002"/>
    </source>
</evidence>
<evidence type="ECO:0000256" key="1">
    <source>
        <dbReference type="ARBA" id="ARBA00022857"/>
    </source>
</evidence>
<dbReference type="PANTHER" id="PTHR48106">
    <property type="entry name" value="QUINONE OXIDOREDUCTASE PIG3-RELATED"/>
    <property type="match status" value="1"/>
</dbReference>
<dbReference type="Gene3D" id="3.40.50.720">
    <property type="entry name" value="NAD(P)-binding Rossmann-like Domain"/>
    <property type="match status" value="1"/>
</dbReference>
<dbReference type="SUPFAM" id="SSF50129">
    <property type="entry name" value="GroES-like"/>
    <property type="match status" value="1"/>
</dbReference>
<accession>A0A5P0ZJG2</accession>